<reference evidence="1 2" key="1">
    <citation type="submission" date="2018-11" db="EMBL/GenBank/DDBJ databases">
        <title>Chryseotalea sanarue gen. nov., sp., nov., a member of the family Cytophagaceae, isolated from a brackish lake in Hamamatsu Japan.</title>
        <authorList>
            <person name="Maejima Y."/>
            <person name="Iino T."/>
            <person name="Muraguchi Y."/>
            <person name="Fukuda K."/>
            <person name="Ohkuma M."/>
            <person name="Moriuchi R."/>
            <person name="Dohra H."/>
            <person name="Kimbara K."/>
            <person name="Shintani M."/>
        </authorList>
    </citation>
    <scope>NUCLEOTIDE SEQUENCE [LARGE SCALE GENOMIC DNA]</scope>
    <source>
        <strain evidence="1 2">Ys</strain>
    </source>
</reference>
<dbReference type="Proteomes" id="UP000288227">
    <property type="component" value="Unassembled WGS sequence"/>
</dbReference>
<evidence type="ECO:0000313" key="2">
    <source>
        <dbReference type="Proteomes" id="UP000288227"/>
    </source>
</evidence>
<dbReference type="NCBIfam" id="TIGR04255">
    <property type="entry name" value="sporadTIGR04255"/>
    <property type="match status" value="1"/>
</dbReference>
<dbReference type="InterPro" id="IPR026349">
    <property type="entry name" value="CHP04255"/>
</dbReference>
<gene>
    <name evidence="1" type="ORF">SanaruYs_26710</name>
</gene>
<sequence>MAVTKKYKNPPLTEAVFEIFFTCKDWSPIVPGIFYNEIKSDFPNISQASGGAFGISFDASGFQIGPGSNDLTQYKSPDNSTIIQLSNGLFTVNKLPRYEGWENYRKVILSAVTSLEKSVKIERINRIGLKTINKIDLNKHTYENFRKSYNVFPSIPQGVLSNDLSSIQLNIETPAVPETEILALSLVTLKKEPKYEAPSMLQLYYTRIKDNEGLEIKEWLEVAHSALHKAFDTIITEQKKKEFDV</sequence>
<dbReference type="OrthoDB" id="957410at2"/>
<dbReference type="RefSeq" id="WP_127123093.1">
    <property type="nucleotide sequence ID" value="NZ_BHXQ01000005.1"/>
</dbReference>
<proteinExistence type="predicted"/>
<dbReference type="AlphaFoldDB" id="A0A401UC37"/>
<dbReference type="EMBL" id="BHXQ01000005">
    <property type="protein sequence ID" value="GCC52434.1"/>
    <property type="molecule type" value="Genomic_DNA"/>
</dbReference>
<keyword evidence="2" id="KW-1185">Reference proteome</keyword>
<comment type="caution">
    <text evidence="1">The sequence shown here is derived from an EMBL/GenBank/DDBJ whole genome shotgun (WGS) entry which is preliminary data.</text>
</comment>
<accession>A0A401UC37</accession>
<name>A0A401UC37_9BACT</name>
<evidence type="ECO:0000313" key="1">
    <source>
        <dbReference type="EMBL" id="GCC52434.1"/>
    </source>
</evidence>
<protein>
    <submittedName>
        <fullName evidence="1">TIGR04255 family protein</fullName>
    </submittedName>
</protein>
<organism evidence="1 2">
    <name type="scientific">Chryseotalea sanaruensis</name>
    <dbReference type="NCBI Taxonomy" id="2482724"/>
    <lineage>
        <taxon>Bacteria</taxon>
        <taxon>Pseudomonadati</taxon>
        <taxon>Bacteroidota</taxon>
        <taxon>Cytophagia</taxon>
        <taxon>Cytophagales</taxon>
        <taxon>Chryseotaleaceae</taxon>
        <taxon>Chryseotalea</taxon>
    </lineage>
</organism>